<dbReference type="AlphaFoldDB" id="A0ABD4ZSS9"/>
<protein>
    <submittedName>
        <fullName evidence="1">Uncharacterized protein</fullName>
    </submittedName>
</protein>
<comment type="caution">
    <text evidence="1">The sequence shown here is derived from an EMBL/GenBank/DDBJ whole genome shotgun (WGS) entry which is preliminary data.</text>
</comment>
<dbReference type="Proteomes" id="UP001241571">
    <property type="component" value="Unassembled WGS sequence"/>
</dbReference>
<organism evidence="1 2">
    <name type="scientific">Enterococcus gallinarum</name>
    <dbReference type="NCBI Taxonomy" id="1353"/>
    <lineage>
        <taxon>Bacteria</taxon>
        <taxon>Bacillati</taxon>
        <taxon>Bacillota</taxon>
        <taxon>Bacilli</taxon>
        <taxon>Lactobacillales</taxon>
        <taxon>Enterococcaceae</taxon>
        <taxon>Enterococcus</taxon>
    </lineage>
</organism>
<proteinExistence type="predicted"/>
<evidence type="ECO:0000313" key="2">
    <source>
        <dbReference type="Proteomes" id="UP001241571"/>
    </source>
</evidence>
<gene>
    <name evidence="1" type="ORF">QRX88_08820</name>
</gene>
<evidence type="ECO:0000313" key="1">
    <source>
        <dbReference type="EMBL" id="MDL4935814.1"/>
    </source>
</evidence>
<dbReference type="RefSeq" id="WP_208775439.1">
    <property type="nucleotide sequence ID" value="NZ_CAJSYR010000002.1"/>
</dbReference>
<dbReference type="EMBL" id="JASUBT010000005">
    <property type="protein sequence ID" value="MDL4935814.1"/>
    <property type="molecule type" value="Genomic_DNA"/>
</dbReference>
<reference evidence="1 2" key="1">
    <citation type="submission" date="2023-06" db="EMBL/GenBank/DDBJ databases">
        <title>Acute promotion of culturable opportunistic pathogens and persistent increase of antibiotic resistance following antibiotic exposure in mouse gut microbiota.</title>
        <authorList>
            <person name="Li L."/>
            <person name="Wang B."/>
            <person name="Sun Y."/>
            <person name="Wang M."/>
            <person name="Xu H."/>
        </authorList>
    </citation>
    <scope>NUCLEOTIDE SEQUENCE [LARGE SCALE GENOMIC DNA]</scope>
    <source>
        <strain evidence="1 2">CRI2_2</strain>
    </source>
</reference>
<accession>A0ABD4ZSS9</accession>
<name>A0ABD4ZSS9_ENTGA</name>
<sequence>MALFELYLNGQLYGCGSTEYMQELIADWLNCEMYGQEQAVFKVVKVH</sequence>